<dbReference type="PANTHER" id="PTHR11122:SF13">
    <property type="entry name" value="GLUCOSE-6-PHOSPHATE 1-EPIMERASE"/>
    <property type="match status" value="1"/>
</dbReference>
<dbReference type="GO" id="GO:0016853">
    <property type="term" value="F:isomerase activity"/>
    <property type="evidence" value="ECO:0007669"/>
    <property type="project" value="InterPro"/>
</dbReference>
<dbReference type="GO" id="GO:0005975">
    <property type="term" value="P:carbohydrate metabolic process"/>
    <property type="evidence" value="ECO:0007669"/>
    <property type="project" value="InterPro"/>
</dbReference>
<dbReference type="Gene3D" id="2.70.98.10">
    <property type="match status" value="1"/>
</dbReference>
<comment type="caution">
    <text evidence="1">The sequence shown here is derived from an EMBL/GenBank/DDBJ whole genome shotgun (WGS) entry which is preliminary data.</text>
</comment>
<protein>
    <recommendedName>
        <fullName evidence="3">Aldose 1-epimerase</fullName>
    </recommendedName>
</protein>
<name>A0A1F6WV09_9BACT</name>
<dbReference type="InterPro" id="IPR014718">
    <property type="entry name" value="GH-type_carb-bd"/>
</dbReference>
<dbReference type="EMBL" id="MFUU01000023">
    <property type="protein sequence ID" value="OGI85595.1"/>
    <property type="molecule type" value="Genomic_DNA"/>
</dbReference>
<dbReference type="Pfam" id="PF01263">
    <property type="entry name" value="Aldose_epim"/>
    <property type="match status" value="1"/>
</dbReference>
<accession>A0A1F6WV09</accession>
<sequence>MIENPREGRQPLKIETIKGPNDSEVSYCPERGGIITSIKLQGREILYLDQITFQDPKVSVKGGIPILFPNAGPIKGPEFPSLEKHGFARNLRWRGERGQSVFMETLNADDNTKKIFPFNFMLSIGGRFNKDGSVSLNQSVQNLEQEQTLPVSMGLHPYFCVSHESKKDIKFSFEGGDLIEQGVETWSNGGVISIENPKLHDSKAVLRVVIPFLGTLIIDVSKEYKRIWVWSLPGKDFVCIEPVMRDSGGLVNDPEHINPGMVLNAEINIRLKDKAKKK</sequence>
<dbReference type="GO" id="GO:0030246">
    <property type="term" value="F:carbohydrate binding"/>
    <property type="evidence" value="ECO:0007669"/>
    <property type="project" value="InterPro"/>
</dbReference>
<dbReference type="InterPro" id="IPR011013">
    <property type="entry name" value="Gal_mutarotase_sf_dom"/>
</dbReference>
<gene>
    <name evidence="1" type="ORF">A3A01_01960</name>
</gene>
<evidence type="ECO:0000313" key="1">
    <source>
        <dbReference type="EMBL" id="OGI85595.1"/>
    </source>
</evidence>
<dbReference type="PANTHER" id="PTHR11122">
    <property type="entry name" value="APOSPORY-ASSOCIATED PROTEIN C-RELATED"/>
    <property type="match status" value="1"/>
</dbReference>
<reference evidence="1 2" key="1">
    <citation type="journal article" date="2016" name="Nat. Commun.">
        <title>Thousands of microbial genomes shed light on interconnected biogeochemical processes in an aquifer system.</title>
        <authorList>
            <person name="Anantharaman K."/>
            <person name="Brown C.T."/>
            <person name="Hug L.A."/>
            <person name="Sharon I."/>
            <person name="Castelle C.J."/>
            <person name="Probst A.J."/>
            <person name="Thomas B.C."/>
            <person name="Singh A."/>
            <person name="Wilkins M.J."/>
            <person name="Karaoz U."/>
            <person name="Brodie E.L."/>
            <person name="Williams K.H."/>
            <person name="Hubbard S.S."/>
            <person name="Banfield J.F."/>
        </authorList>
    </citation>
    <scope>NUCLEOTIDE SEQUENCE [LARGE SCALE GENOMIC DNA]</scope>
</reference>
<dbReference type="InterPro" id="IPR008183">
    <property type="entry name" value="Aldose_1/G6P_1-epimerase"/>
</dbReference>
<dbReference type="SUPFAM" id="SSF74650">
    <property type="entry name" value="Galactose mutarotase-like"/>
    <property type="match status" value="1"/>
</dbReference>
<organism evidence="1 2">
    <name type="scientific">Candidatus Nomurabacteria bacterium RIFCSPLOWO2_01_FULL_39_17</name>
    <dbReference type="NCBI Taxonomy" id="1801770"/>
    <lineage>
        <taxon>Bacteria</taxon>
        <taxon>Candidatus Nomuraibacteriota</taxon>
    </lineage>
</organism>
<dbReference type="AlphaFoldDB" id="A0A1F6WV09"/>
<proteinExistence type="predicted"/>
<evidence type="ECO:0000313" key="2">
    <source>
        <dbReference type="Proteomes" id="UP000179352"/>
    </source>
</evidence>
<dbReference type="Proteomes" id="UP000179352">
    <property type="component" value="Unassembled WGS sequence"/>
</dbReference>
<evidence type="ECO:0008006" key="3">
    <source>
        <dbReference type="Google" id="ProtNLM"/>
    </source>
</evidence>
<dbReference type="STRING" id="1801770.A3A01_01960"/>